<name>A0A017SVM2_9BACT</name>
<dbReference type="SUPFAM" id="SSF50129">
    <property type="entry name" value="GroES-like"/>
    <property type="match status" value="1"/>
</dbReference>
<dbReference type="PANTHER" id="PTHR48106:SF13">
    <property type="entry name" value="QUINONE OXIDOREDUCTASE-RELATED"/>
    <property type="match status" value="1"/>
</dbReference>
<feature type="domain" description="Enoyl reductase (ER)" evidence="3">
    <location>
        <begin position="10"/>
        <end position="320"/>
    </location>
</feature>
<dbReference type="PROSITE" id="PS01162">
    <property type="entry name" value="QOR_ZETA_CRYSTAL"/>
    <property type="match status" value="1"/>
</dbReference>
<dbReference type="InterPro" id="IPR011032">
    <property type="entry name" value="GroES-like_sf"/>
</dbReference>
<dbReference type="InterPro" id="IPR013149">
    <property type="entry name" value="ADH-like_C"/>
</dbReference>
<keyword evidence="5" id="KW-1185">Reference proteome</keyword>
<dbReference type="OrthoDB" id="9808651at2"/>
<dbReference type="GO" id="GO:0005829">
    <property type="term" value="C:cytosol"/>
    <property type="evidence" value="ECO:0007669"/>
    <property type="project" value="TreeGrafter"/>
</dbReference>
<dbReference type="RefSeq" id="WP_044250418.1">
    <property type="nucleotide sequence ID" value="NZ_ASRX01000097.1"/>
</dbReference>
<keyword evidence="1" id="KW-0521">NADP</keyword>
<dbReference type="InterPro" id="IPR020843">
    <property type="entry name" value="ER"/>
</dbReference>
<dbReference type="Gene3D" id="3.90.180.10">
    <property type="entry name" value="Medium-chain alcohol dehydrogenases, catalytic domain"/>
    <property type="match status" value="1"/>
</dbReference>
<dbReference type="Proteomes" id="UP000019678">
    <property type="component" value="Unassembled WGS sequence"/>
</dbReference>
<dbReference type="GO" id="GO:0070402">
    <property type="term" value="F:NADPH binding"/>
    <property type="evidence" value="ECO:0007669"/>
    <property type="project" value="TreeGrafter"/>
</dbReference>
<dbReference type="PANTHER" id="PTHR48106">
    <property type="entry name" value="QUINONE OXIDOREDUCTASE PIG3-RELATED"/>
    <property type="match status" value="1"/>
</dbReference>
<dbReference type="Gene3D" id="3.40.50.720">
    <property type="entry name" value="NAD(P)-binding Rossmann-like Domain"/>
    <property type="match status" value="1"/>
</dbReference>
<comment type="caution">
    <text evidence="4">The sequence shown here is derived from an EMBL/GenBank/DDBJ whole genome shotgun (WGS) entry which is preliminary data.</text>
</comment>
<evidence type="ECO:0000256" key="2">
    <source>
        <dbReference type="ARBA" id="ARBA00023002"/>
    </source>
</evidence>
<evidence type="ECO:0000313" key="5">
    <source>
        <dbReference type="Proteomes" id="UP000019678"/>
    </source>
</evidence>
<dbReference type="InterPro" id="IPR013154">
    <property type="entry name" value="ADH-like_N"/>
</dbReference>
<evidence type="ECO:0000256" key="1">
    <source>
        <dbReference type="ARBA" id="ARBA00022857"/>
    </source>
</evidence>
<dbReference type="SMART" id="SM00829">
    <property type="entry name" value="PKS_ER"/>
    <property type="match status" value="1"/>
</dbReference>
<dbReference type="AlphaFoldDB" id="A0A017SVM2"/>
<dbReference type="eggNOG" id="COG0604">
    <property type="taxonomic scope" value="Bacteria"/>
</dbReference>
<dbReference type="GO" id="GO:0008270">
    <property type="term" value="F:zinc ion binding"/>
    <property type="evidence" value="ECO:0007669"/>
    <property type="project" value="InterPro"/>
</dbReference>
<dbReference type="InterPro" id="IPR047618">
    <property type="entry name" value="QOR-like"/>
</dbReference>
<dbReference type="FunFam" id="3.40.50.720:FF:000053">
    <property type="entry name" value="Quinone oxidoreductase 1"/>
    <property type="match status" value="1"/>
</dbReference>
<dbReference type="GO" id="GO:0003960">
    <property type="term" value="F:quinone reductase (NADPH) activity"/>
    <property type="evidence" value="ECO:0007669"/>
    <property type="project" value="InterPro"/>
</dbReference>
<reference evidence="4 5" key="1">
    <citation type="submission" date="2013-05" db="EMBL/GenBank/DDBJ databases">
        <title>Genome assembly of Chondromyces apiculatus DSM 436.</title>
        <authorList>
            <person name="Sharma G."/>
            <person name="Khatri I."/>
            <person name="Kaur C."/>
            <person name="Mayilraj S."/>
            <person name="Subramanian S."/>
        </authorList>
    </citation>
    <scope>NUCLEOTIDE SEQUENCE [LARGE SCALE GENOMIC DNA]</scope>
    <source>
        <strain evidence="4 5">DSM 436</strain>
    </source>
</reference>
<proteinExistence type="predicted"/>
<gene>
    <name evidence="4" type="ORF">CAP_8983</name>
</gene>
<dbReference type="STRING" id="1192034.CAP_8983"/>
<dbReference type="SUPFAM" id="SSF51735">
    <property type="entry name" value="NAD(P)-binding Rossmann-fold domains"/>
    <property type="match status" value="1"/>
</dbReference>
<dbReference type="GO" id="GO:0035925">
    <property type="term" value="F:mRNA 3'-UTR AU-rich region binding"/>
    <property type="evidence" value="ECO:0007669"/>
    <property type="project" value="TreeGrafter"/>
</dbReference>
<dbReference type="Pfam" id="PF08240">
    <property type="entry name" value="ADH_N"/>
    <property type="match status" value="1"/>
</dbReference>
<dbReference type="Pfam" id="PF00107">
    <property type="entry name" value="ADH_zinc_N"/>
    <property type="match status" value="1"/>
</dbReference>
<dbReference type="InterPro" id="IPR036291">
    <property type="entry name" value="NAD(P)-bd_dom_sf"/>
</dbReference>
<accession>A0A017SVM2</accession>
<dbReference type="InterPro" id="IPR002364">
    <property type="entry name" value="Quin_OxRdtase/zeta-crystal_CS"/>
</dbReference>
<sequence length="323" mass="33595">MRAIRPQQPGGPEILVVEEHPTPSPAVGEVLVRIEAAGVNFIDIYQRTGQYPMALPMPLGLEGAGVVEAVGEGVTEVRAGDQVAWAAGAGSYATHVVVAASSLVPVPAGVDARAAAAAMLQGMTAQYLATTTYPLRAGDVCLIHAAAGGVGLLLCQLARRAGAMVIGTVSTEEKAALAREAGAHETILYTSQDFAEEVQRITAGKGVSVVYDSVGKDTFERSLTCLRRLGMLVLYGQSSGAVGPFDPQLLARHGSLFFTRPKLQDYTASREDLLARAGDVLGAIQRGELSVRIGATFPLSQAADAHRALGGRGTTGKVLLLPE</sequence>
<evidence type="ECO:0000259" key="3">
    <source>
        <dbReference type="SMART" id="SM00829"/>
    </source>
</evidence>
<keyword evidence="2" id="KW-0560">Oxidoreductase</keyword>
<protein>
    <submittedName>
        <fullName evidence="4">Quinone oxidoreductase</fullName>
    </submittedName>
</protein>
<dbReference type="EMBL" id="ASRX01000097">
    <property type="protein sequence ID" value="EYF00822.1"/>
    <property type="molecule type" value="Genomic_DNA"/>
</dbReference>
<dbReference type="CDD" id="cd05286">
    <property type="entry name" value="QOR2"/>
    <property type="match status" value="1"/>
</dbReference>
<evidence type="ECO:0000313" key="4">
    <source>
        <dbReference type="EMBL" id="EYF00822.1"/>
    </source>
</evidence>
<organism evidence="4 5">
    <name type="scientific">Chondromyces apiculatus DSM 436</name>
    <dbReference type="NCBI Taxonomy" id="1192034"/>
    <lineage>
        <taxon>Bacteria</taxon>
        <taxon>Pseudomonadati</taxon>
        <taxon>Myxococcota</taxon>
        <taxon>Polyangia</taxon>
        <taxon>Polyangiales</taxon>
        <taxon>Polyangiaceae</taxon>
        <taxon>Chondromyces</taxon>
    </lineage>
</organism>